<evidence type="ECO:0000313" key="1">
    <source>
        <dbReference type="EMBL" id="JAI07351.1"/>
    </source>
</evidence>
<dbReference type="EMBL" id="GBXM01001227">
    <property type="protein sequence ID" value="JAI07351.1"/>
    <property type="molecule type" value="Transcribed_RNA"/>
</dbReference>
<protein>
    <submittedName>
        <fullName evidence="1">Uncharacterized protein</fullName>
    </submittedName>
</protein>
<reference evidence="1" key="1">
    <citation type="submission" date="2014-11" db="EMBL/GenBank/DDBJ databases">
        <authorList>
            <person name="Amaro Gonzalez C."/>
        </authorList>
    </citation>
    <scope>NUCLEOTIDE SEQUENCE</scope>
</reference>
<name>A0A0E9XZT1_ANGAN</name>
<organism evidence="1">
    <name type="scientific">Anguilla anguilla</name>
    <name type="common">European freshwater eel</name>
    <name type="synonym">Muraena anguilla</name>
    <dbReference type="NCBI Taxonomy" id="7936"/>
    <lineage>
        <taxon>Eukaryota</taxon>
        <taxon>Metazoa</taxon>
        <taxon>Chordata</taxon>
        <taxon>Craniata</taxon>
        <taxon>Vertebrata</taxon>
        <taxon>Euteleostomi</taxon>
        <taxon>Actinopterygii</taxon>
        <taxon>Neopterygii</taxon>
        <taxon>Teleostei</taxon>
        <taxon>Anguilliformes</taxon>
        <taxon>Anguillidae</taxon>
        <taxon>Anguilla</taxon>
    </lineage>
</organism>
<sequence length="38" mass="4463">MKRFLNGFVLMIIYLHPTYLLHRHGCLLAARVKAFTMS</sequence>
<reference evidence="1" key="2">
    <citation type="journal article" date="2015" name="Fish Shellfish Immunol.">
        <title>Early steps in the European eel (Anguilla anguilla)-Vibrio vulnificus interaction in the gills: Role of the RtxA13 toxin.</title>
        <authorList>
            <person name="Callol A."/>
            <person name="Pajuelo D."/>
            <person name="Ebbesson L."/>
            <person name="Teles M."/>
            <person name="MacKenzie S."/>
            <person name="Amaro C."/>
        </authorList>
    </citation>
    <scope>NUCLEOTIDE SEQUENCE</scope>
</reference>
<accession>A0A0E9XZT1</accession>
<dbReference type="AlphaFoldDB" id="A0A0E9XZT1"/>
<proteinExistence type="predicted"/>